<sequence>MIWENMHVLSADLSMMRQMEFQKQASHRAQSGKNYPKIGSALSAVQQKRNLRSRVNL</sequence>
<organism evidence="2">
    <name type="scientific">bioreactor metagenome</name>
    <dbReference type="NCBI Taxonomy" id="1076179"/>
    <lineage>
        <taxon>unclassified sequences</taxon>
        <taxon>metagenomes</taxon>
        <taxon>ecological metagenomes</taxon>
    </lineage>
</organism>
<accession>A0A645GZX7</accession>
<protein>
    <submittedName>
        <fullName evidence="2">Uncharacterized protein</fullName>
    </submittedName>
</protein>
<evidence type="ECO:0000313" key="2">
    <source>
        <dbReference type="EMBL" id="MPN29183.1"/>
    </source>
</evidence>
<evidence type="ECO:0000256" key="1">
    <source>
        <dbReference type="SAM" id="MobiDB-lite"/>
    </source>
</evidence>
<feature type="compositionally biased region" description="Polar residues" evidence="1">
    <location>
        <begin position="21"/>
        <end position="33"/>
    </location>
</feature>
<dbReference type="EMBL" id="VSSQ01079757">
    <property type="protein sequence ID" value="MPN29183.1"/>
    <property type="molecule type" value="Genomic_DNA"/>
</dbReference>
<name>A0A645GZX7_9ZZZZ</name>
<gene>
    <name evidence="2" type="ORF">SDC9_176634</name>
</gene>
<feature type="compositionally biased region" description="Polar residues" evidence="1">
    <location>
        <begin position="43"/>
        <end position="57"/>
    </location>
</feature>
<comment type="caution">
    <text evidence="2">The sequence shown here is derived from an EMBL/GenBank/DDBJ whole genome shotgun (WGS) entry which is preliminary data.</text>
</comment>
<reference evidence="2" key="1">
    <citation type="submission" date="2019-08" db="EMBL/GenBank/DDBJ databases">
        <authorList>
            <person name="Kucharzyk K."/>
            <person name="Murdoch R.W."/>
            <person name="Higgins S."/>
            <person name="Loffler F."/>
        </authorList>
    </citation>
    <scope>NUCLEOTIDE SEQUENCE</scope>
</reference>
<feature type="region of interest" description="Disordered" evidence="1">
    <location>
        <begin position="21"/>
        <end position="57"/>
    </location>
</feature>
<dbReference type="AlphaFoldDB" id="A0A645GZX7"/>
<proteinExistence type="predicted"/>